<dbReference type="Proteomes" id="UP000487268">
    <property type="component" value="Unassembled WGS sequence"/>
</dbReference>
<evidence type="ECO:0000256" key="1">
    <source>
        <dbReference type="SAM" id="MobiDB-lite"/>
    </source>
</evidence>
<keyword evidence="4" id="KW-1185">Reference proteome</keyword>
<proteinExistence type="predicted"/>
<evidence type="ECO:0000256" key="2">
    <source>
        <dbReference type="SAM" id="Phobius"/>
    </source>
</evidence>
<keyword evidence="2" id="KW-1133">Transmembrane helix</keyword>
<evidence type="ECO:0000313" key="4">
    <source>
        <dbReference type="Proteomes" id="UP000487268"/>
    </source>
</evidence>
<comment type="caution">
    <text evidence="3">The sequence shown here is derived from an EMBL/GenBank/DDBJ whole genome shotgun (WGS) entry which is preliminary data.</text>
</comment>
<name>A0A7K0C190_9ACTN</name>
<accession>A0A7K0C190</accession>
<organism evidence="3 4">
    <name type="scientific">Actinomadura macrotermitis</name>
    <dbReference type="NCBI Taxonomy" id="2585200"/>
    <lineage>
        <taxon>Bacteria</taxon>
        <taxon>Bacillati</taxon>
        <taxon>Actinomycetota</taxon>
        <taxon>Actinomycetes</taxon>
        <taxon>Streptosporangiales</taxon>
        <taxon>Thermomonosporaceae</taxon>
        <taxon>Actinomadura</taxon>
    </lineage>
</organism>
<reference evidence="3 4" key="1">
    <citation type="submission" date="2019-10" db="EMBL/GenBank/DDBJ databases">
        <title>Actinomadura rubteroloni sp. nov. and Actinomadura macrotermitis sp. nov., isolated from the gut of fungus growing-termite Macrotermes natalensis.</title>
        <authorList>
            <person name="Benndorf R."/>
            <person name="Martin K."/>
            <person name="Kuefner M."/>
            <person name="De Beer W."/>
            <person name="Kaster A.-K."/>
            <person name="Vollmers J."/>
            <person name="Poulsen M."/>
            <person name="Beemelmanns C."/>
        </authorList>
    </citation>
    <scope>NUCLEOTIDE SEQUENCE [LARGE SCALE GENOMIC DNA]</scope>
    <source>
        <strain evidence="3 4">RB68</strain>
    </source>
</reference>
<gene>
    <name evidence="3" type="ORF">ACRB68_53330</name>
</gene>
<sequence length="56" mass="6355">MTHTNTPKLRPTTPTTKRRSTTRRLRRTIGFALARGAAHATGTGLIGLLFWWITHR</sequence>
<keyword evidence="2" id="KW-0472">Membrane</keyword>
<evidence type="ECO:0000313" key="3">
    <source>
        <dbReference type="EMBL" id="MQY07233.1"/>
    </source>
</evidence>
<dbReference type="EMBL" id="WEGH01000003">
    <property type="protein sequence ID" value="MQY07233.1"/>
    <property type="molecule type" value="Genomic_DNA"/>
</dbReference>
<feature type="compositionally biased region" description="Low complexity" evidence="1">
    <location>
        <begin position="1"/>
        <end position="15"/>
    </location>
</feature>
<feature type="transmembrane region" description="Helical" evidence="2">
    <location>
        <begin position="28"/>
        <end position="53"/>
    </location>
</feature>
<protein>
    <submittedName>
        <fullName evidence="3">Uncharacterized protein</fullName>
    </submittedName>
</protein>
<feature type="region of interest" description="Disordered" evidence="1">
    <location>
        <begin position="1"/>
        <end position="24"/>
    </location>
</feature>
<dbReference type="RefSeq" id="WP_153536918.1">
    <property type="nucleotide sequence ID" value="NZ_WEGH01000003.1"/>
</dbReference>
<dbReference type="AlphaFoldDB" id="A0A7K0C190"/>
<keyword evidence="2" id="KW-0812">Transmembrane</keyword>